<dbReference type="PROSITE" id="PS00061">
    <property type="entry name" value="ADH_SHORT"/>
    <property type="match status" value="1"/>
</dbReference>
<proteinExistence type="inferred from homology"/>
<name>A0ABY6UN27_BIOOC</name>
<comment type="similarity">
    <text evidence="1 4">Belongs to the short-chain dehydrogenases/reductases (SDR) family.</text>
</comment>
<evidence type="ECO:0000256" key="3">
    <source>
        <dbReference type="ARBA" id="ARBA00023002"/>
    </source>
</evidence>
<dbReference type="EMBL" id="CABFNS010000845">
    <property type="protein sequence ID" value="VUC32176.1"/>
    <property type="molecule type" value="Genomic_DNA"/>
</dbReference>
<dbReference type="PRINTS" id="PR00081">
    <property type="entry name" value="GDHRDH"/>
</dbReference>
<comment type="caution">
    <text evidence="5">The sequence shown here is derived from an EMBL/GenBank/DDBJ whole genome shotgun (WGS) entry which is preliminary data.</text>
</comment>
<keyword evidence="6" id="KW-1185">Reference proteome</keyword>
<gene>
    <name evidence="5" type="ORF">CLO192961_LOCUS321607</name>
</gene>
<evidence type="ECO:0000256" key="2">
    <source>
        <dbReference type="ARBA" id="ARBA00022857"/>
    </source>
</evidence>
<sequence>GLGLEISKLLVKKGIKVFLTDCNESALRAEADGLQMPYSFVDVASWESQHAAFKQAVKAFGRIDYLYPIAGIGENTWIPPPPPGFPADDFVEPNLSIIDINVKGFLYTVSLAVQQFRKQPKGYHGFRGKILSPSSIMGIYPSANNPMYNASKHAITGFTRSFGRQLPREDITMNAFCPSSIKTDFSKESYYNKLEEEDLFTKIDGVFEVVEKFLGADGTSGECYEIGPSYHKGLGLVKPKFPDYSDEGIRRVFELIDIRGNAK</sequence>
<dbReference type="PANTHER" id="PTHR44229">
    <property type="entry name" value="15-HYDROXYPROSTAGLANDIN DEHYDROGENASE [NAD(+)]"/>
    <property type="match status" value="1"/>
</dbReference>
<evidence type="ECO:0000313" key="5">
    <source>
        <dbReference type="EMBL" id="VUC32176.1"/>
    </source>
</evidence>
<feature type="non-terminal residue" evidence="5">
    <location>
        <position position="263"/>
    </location>
</feature>
<keyword evidence="2" id="KW-0521">NADP</keyword>
<dbReference type="PANTHER" id="PTHR44229:SF4">
    <property type="entry name" value="15-HYDROXYPROSTAGLANDIN DEHYDROGENASE [NAD(+)]"/>
    <property type="match status" value="1"/>
</dbReference>
<evidence type="ECO:0000313" key="6">
    <source>
        <dbReference type="Proteomes" id="UP000766486"/>
    </source>
</evidence>
<dbReference type="Gene3D" id="3.40.50.720">
    <property type="entry name" value="NAD(P)-binding Rossmann-like Domain"/>
    <property type="match status" value="1"/>
</dbReference>
<organism evidence="5 6">
    <name type="scientific">Bionectria ochroleuca</name>
    <name type="common">Gliocladium roseum</name>
    <dbReference type="NCBI Taxonomy" id="29856"/>
    <lineage>
        <taxon>Eukaryota</taxon>
        <taxon>Fungi</taxon>
        <taxon>Dikarya</taxon>
        <taxon>Ascomycota</taxon>
        <taxon>Pezizomycotina</taxon>
        <taxon>Sordariomycetes</taxon>
        <taxon>Hypocreomycetidae</taxon>
        <taxon>Hypocreales</taxon>
        <taxon>Bionectriaceae</taxon>
        <taxon>Clonostachys</taxon>
    </lineage>
</organism>
<keyword evidence="3" id="KW-0560">Oxidoreductase</keyword>
<reference evidence="5 6" key="1">
    <citation type="submission" date="2019-06" db="EMBL/GenBank/DDBJ databases">
        <authorList>
            <person name="Broberg M."/>
        </authorList>
    </citation>
    <scope>NUCLEOTIDE SEQUENCE [LARGE SCALE GENOMIC DNA]</scope>
</reference>
<evidence type="ECO:0008006" key="7">
    <source>
        <dbReference type="Google" id="ProtNLM"/>
    </source>
</evidence>
<dbReference type="SUPFAM" id="SSF51735">
    <property type="entry name" value="NAD(P)-binding Rossmann-fold domains"/>
    <property type="match status" value="1"/>
</dbReference>
<dbReference type="InterPro" id="IPR036291">
    <property type="entry name" value="NAD(P)-bd_dom_sf"/>
</dbReference>
<dbReference type="PRINTS" id="PR00080">
    <property type="entry name" value="SDRFAMILY"/>
</dbReference>
<dbReference type="InterPro" id="IPR002347">
    <property type="entry name" value="SDR_fam"/>
</dbReference>
<protein>
    <recommendedName>
        <fullName evidence="7">NAD(P)-binding protein</fullName>
    </recommendedName>
</protein>
<evidence type="ECO:0000256" key="1">
    <source>
        <dbReference type="ARBA" id="ARBA00006484"/>
    </source>
</evidence>
<evidence type="ECO:0000256" key="4">
    <source>
        <dbReference type="RuleBase" id="RU000363"/>
    </source>
</evidence>
<dbReference type="InterPro" id="IPR020904">
    <property type="entry name" value="Sc_DH/Rdtase_CS"/>
</dbReference>
<dbReference type="Proteomes" id="UP000766486">
    <property type="component" value="Unassembled WGS sequence"/>
</dbReference>
<feature type="non-terminal residue" evidence="5">
    <location>
        <position position="1"/>
    </location>
</feature>
<dbReference type="Pfam" id="PF00106">
    <property type="entry name" value="adh_short"/>
    <property type="match status" value="1"/>
</dbReference>
<accession>A0ABY6UN27</accession>